<proteinExistence type="predicted"/>
<evidence type="ECO:0000313" key="5">
    <source>
        <dbReference type="Proteomes" id="UP001516023"/>
    </source>
</evidence>
<gene>
    <name evidence="4" type="ORF">HJC23_006246</name>
</gene>
<dbReference type="InterPro" id="IPR044059">
    <property type="entry name" value="Csn1/TTC4_wheel"/>
</dbReference>
<dbReference type="AlphaFoldDB" id="A0ABD3PLZ0"/>
<dbReference type="PANTHER" id="PTHR46035">
    <property type="entry name" value="TETRATRICOPEPTIDE REPEAT PROTEIN 4"/>
    <property type="match status" value="1"/>
</dbReference>
<dbReference type="SUPFAM" id="SSF48452">
    <property type="entry name" value="TPR-like"/>
    <property type="match status" value="1"/>
</dbReference>
<evidence type="ECO:0000259" key="3">
    <source>
        <dbReference type="Pfam" id="PF18972"/>
    </source>
</evidence>
<dbReference type="EMBL" id="JABMIG020000151">
    <property type="protein sequence ID" value="KAL3788793.1"/>
    <property type="molecule type" value="Genomic_DNA"/>
</dbReference>
<dbReference type="Pfam" id="PF18972">
    <property type="entry name" value="Wheel"/>
    <property type="match status" value="1"/>
</dbReference>
<evidence type="ECO:0000313" key="4">
    <source>
        <dbReference type="EMBL" id="KAL3788793.1"/>
    </source>
</evidence>
<dbReference type="InterPro" id="IPR011990">
    <property type="entry name" value="TPR-like_helical_dom_sf"/>
</dbReference>
<evidence type="ECO:0000256" key="1">
    <source>
        <dbReference type="ARBA" id="ARBA00022737"/>
    </source>
</evidence>
<sequence length="549" mass="62668">MMTPQTDCIEAKLPSKLHLNMSSGKATDTDALVEQMKATKAQWDAEASDETDALLSQAISMAIDQGKGWAPGEREKYLETLLDDDFIPPLFASSKEELEKSGLAEAFQTLHNEGETPGKNMLEFRKKGNDSIALGRKNVAKNMSYYRDAVNHYYEAYHWANRIVPKDEDFVPTPEELLAAEDEPYFTQKELDELRSIICANCAMAHMCLKNWGHVRDESKKAVGFNPNNIKAWYRLAKAHQMLQNWEEAGNAIDSGLACARLVFIDNRERGRAERTNRIKEVWRYSKEEKIALGRLPLVATVKDDEEEGDGDAIEHRWHHHYPHTGQLPRKRSDDGVWAWPVLFVYPSHRQSDFIEQFGEDELIAIRMAQMFPEDESYCGNGETDIAWDFNNEFRCSNLAVYFEVHCMDDDGDDSQKQVIHPDSVERLADLGSAMRFYESSRALKGDEGPEMANVARCMERKHLYQQRKAWIKKHGSLWAKPNPCPVVQIHPGATLAQVLRHKYLVVPNFLLTFIVFPMSHPAHEEFLKEHKCIGIVEPAKQSLNSATV</sequence>
<keyword evidence="2" id="KW-0802">TPR repeat</keyword>
<dbReference type="CDD" id="cd21377">
    <property type="entry name" value="CTWD_Cns1-like"/>
    <property type="match status" value="1"/>
</dbReference>
<evidence type="ECO:0000256" key="2">
    <source>
        <dbReference type="ARBA" id="ARBA00022803"/>
    </source>
</evidence>
<dbReference type="Proteomes" id="UP001516023">
    <property type="component" value="Unassembled WGS sequence"/>
</dbReference>
<dbReference type="PANTHER" id="PTHR46035:SF1">
    <property type="entry name" value="TETRATRICOPEPTIDE REPEAT PROTEIN 4"/>
    <property type="match status" value="1"/>
</dbReference>
<keyword evidence="1" id="KW-0677">Repeat</keyword>
<name>A0ABD3PLZ0_9STRA</name>
<accession>A0ABD3PLZ0</accession>
<comment type="caution">
    <text evidence="4">The sequence shown here is derived from an EMBL/GenBank/DDBJ whole genome shotgun (WGS) entry which is preliminary data.</text>
</comment>
<reference evidence="4 5" key="1">
    <citation type="journal article" date="2020" name="G3 (Bethesda)">
        <title>Improved Reference Genome for Cyclotella cryptica CCMP332, a Model for Cell Wall Morphogenesis, Salinity Adaptation, and Lipid Production in Diatoms (Bacillariophyta).</title>
        <authorList>
            <person name="Roberts W.R."/>
            <person name="Downey K.M."/>
            <person name="Ruck E.C."/>
            <person name="Traller J.C."/>
            <person name="Alverson A.J."/>
        </authorList>
    </citation>
    <scope>NUCLEOTIDE SEQUENCE [LARGE SCALE GENOMIC DNA]</scope>
    <source>
        <strain evidence="4 5">CCMP332</strain>
    </source>
</reference>
<protein>
    <recommendedName>
        <fullName evidence="3">Cns1/TTC4 wheel domain-containing protein</fullName>
    </recommendedName>
</protein>
<dbReference type="Gene3D" id="1.25.40.10">
    <property type="entry name" value="Tetratricopeptide repeat domain"/>
    <property type="match status" value="1"/>
</dbReference>
<keyword evidence="5" id="KW-1185">Reference proteome</keyword>
<feature type="domain" description="Cns1/TTC4 wheel" evidence="3">
    <location>
        <begin position="339"/>
        <end position="405"/>
    </location>
</feature>
<organism evidence="4 5">
    <name type="scientific">Cyclotella cryptica</name>
    <dbReference type="NCBI Taxonomy" id="29204"/>
    <lineage>
        <taxon>Eukaryota</taxon>
        <taxon>Sar</taxon>
        <taxon>Stramenopiles</taxon>
        <taxon>Ochrophyta</taxon>
        <taxon>Bacillariophyta</taxon>
        <taxon>Coscinodiscophyceae</taxon>
        <taxon>Thalassiosirophycidae</taxon>
        <taxon>Stephanodiscales</taxon>
        <taxon>Stephanodiscaceae</taxon>
        <taxon>Cyclotella</taxon>
    </lineage>
</organism>